<dbReference type="GO" id="GO:0004519">
    <property type="term" value="F:endonuclease activity"/>
    <property type="evidence" value="ECO:0007669"/>
    <property type="project" value="UniProtKB-KW"/>
</dbReference>
<evidence type="ECO:0000313" key="2">
    <source>
        <dbReference type="Proteomes" id="UP001059819"/>
    </source>
</evidence>
<dbReference type="EMBL" id="CP103424">
    <property type="protein sequence ID" value="UWD34828.1"/>
    <property type="molecule type" value="Genomic_DNA"/>
</dbReference>
<name>A0ABY5TVX2_9MOLU</name>
<protein>
    <submittedName>
        <fullName evidence="1">Eco47II family restriction endonuclease</fullName>
        <ecNumber evidence="1">3.1.21.-</ecNumber>
    </submittedName>
</protein>
<dbReference type="Pfam" id="PF09553">
    <property type="entry name" value="RE_Eco47II"/>
    <property type="match status" value="1"/>
</dbReference>
<evidence type="ECO:0000313" key="1">
    <source>
        <dbReference type="EMBL" id="UWD34828.1"/>
    </source>
</evidence>
<dbReference type="Proteomes" id="UP001059819">
    <property type="component" value="Chromosome"/>
</dbReference>
<reference evidence="1" key="1">
    <citation type="submission" date="2022-08" db="EMBL/GenBank/DDBJ databases">
        <title>Complete genome sequence of Mycoplasma cottewii type strain VIS.</title>
        <authorList>
            <person name="Spergser J."/>
        </authorList>
    </citation>
    <scope>NUCLEOTIDE SEQUENCE</scope>
    <source>
        <strain evidence="1">VIS</strain>
    </source>
</reference>
<proteinExistence type="predicted"/>
<sequence>MDNEFNLNFISQKDFEKHVIDTIKQYKSSLKSINLKRFNKNLIDPIKLIFDKNVFNKEFEEIIKLEISRQRDKTNNNIIGYFHQNIFKYIKNCKVPVQGWDVIFKDDDYTYYVEMKNKHNTMNSSSAAEVYMKMQNHLLNNKKEDNIICALVEVIAKRSQNIPWVMKIDNQKMIGNKQLKRISIDKFYEIITKDKHSFKNLCLQLSKTLEKLVSQNDNIKVEKDSVFEELKEIDNDIVISLYKLAFATYEGFDF</sequence>
<dbReference type="InterPro" id="IPR019057">
    <property type="entry name" value="Restrct_endonuc_II_Eco47II"/>
</dbReference>
<dbReference type="RefSeq" id="WP_259430012.1">
    <property type="nucleotide sequence ID" value="NZ_CP103424.1"/>
</dbReference>
<dbReference type="EC" id="3.1.21.-" evidence="1"/>
<accession>A0ABY5TVX2</accession>
<keyword evidence="1" id="KW-0378">Hydrolase</keyword>
<keyword evidence="2" id="KW-1185">Reference proteome</keyword>
<gene>
    <name evidence="1" type="ORF">NX779_03380</name>
</gene>
<keyword evidence="1" id="KW-0255">Endonuclease</keyword>
<dbReference type="GO" id="GO:0016787">
    <property type="term" value="F:hydrolase activity"/>
    <property type="evidence" value="ECO:0007669"/>
    <property type="project" value="UniProtKB-KW"/>
</dbReference>
<keyword evidence="1" id="KW-0540">Nuclease</keyword>
<organism evidence="1 2">
    <name type="scientific">Mycoplasma cottewii</name>
    <dbReference type="NCBI Taxonomy" id="51364"/>
    <lineage>
        <taxon>Bacteria</taxon>
        <taxon>Bacillati</taxon>
        <taxon>Mycoplasmatota</taxon>
        <taxon>Mollicutes</taxon>
        <taxon>Mycoplasmataceae</taxon>
        <taxon>Mycoplasma</taxon>
    </lineage>
</organism>